<dbReference type="InterPro" id="IPR034683">
    <property type="entry name" value="IspD/TarI"/>
</dbReference>
<feature type="site" description="Positions MEP for the nucleophilic attack" evidence="7">
    <location>
        <position position="215"/>
    </location>
</feature>
<keyword evidence="9" id="KW-1185">Reference proteome</keyword>
<feature type="site" description="Transition state stabilizer" evidence="7">
    <location>
        <position position="24"/>
    </location>
</feature>
<comment type="function">
    <text evidence="7">Catalyzes the formation of 4-diphosphocytidyl-2-C-methyl-D-erythritol from CTP and 2-C-methyl-D-erythritol 4-phosphate (MEP).</text>
</comment>
<dbReference type="PANTHER" id="PTHR32125:SF4">
    <property type="entry name" value="2-C-METHYL-D-ERYTHRITOL 4-PHOSPHATE CYTIDYLYLTRANSFERASE, CHLOROPLASTIC"/>
    <property type="match status" value="1"/>
</dbReference>
<dbReference type="Gene3D" id="3.90.550.10">
    <property type="entry name" value="Spore Coat Polysaccharide Biosynthesis Protein SpsA, Chain A"/>
    <property type="match status" value="1"/>
</dbReference>
<dbReference type="AlphaFoldDB" id="A0A177INP9"/>
<dbReference type="PROSITE" id="PS01295">
    <property type="entry name" value="ISPD"/>
    <property type="match status" value="1"/>
</dbReference>
<keyword evidence="5 7" id="KW-0548">Nucleotidyltransferase</keyword>
<organism evidence="8 9">
    <name type="scientific">Corynebacterium stationis</name>
    <dbReference type="NCBI Taxonomy" id="1705"/>
    <lineage>
        <taxon>Bacteria</taxon>
        <taxon>Bacillati</taxon>
        <taxon>Actinomycetota</taxon>
        <taxon>Actinomycetes</taxon>
        <taxon>Mycobacteriales</taxon>
        <taxon>Corynebacteriaceae</taxon>
        <taxon>Corynebacterium</taxon>
    </lineage>
</organism>
<name>A0A177INP9_9CORY</name>
<dbReference type="Proteomes" id="UP000076947">
    <property type="component" value="Unassembled WGS sequence"/>
</dbReference>
<protein>
    <recommendedName>
        <fullName evidence="7">2-C-methyl-D-erythritol 4-phosphate cytidylyltransferase</fullName>
        <ecNumber evidence="7">2.7.7.60</ecNumber>
    </recommendedName>
    <alternativeName>
        <fullName evidence="7">4-diphosphocytidyl-2C-methyl-D-erythritol synthase</fullName>
    </alternativeName>
    <alternativeName>
        <fullName evidence="7">MEP cytidylyltransferase</fullName>
        <shortName evidence="7">MCT</shortName>
    </alternativeName>
</protein>
<dbReference type="STRING" id="1705.CA21670_10710"/>
<feature type="site" description="Positions MEP for the nucleophilic attack" evidence="7">
    <location>
        <position position="156"/>
    </location>
</feature>
<dbReference type="SUPFAM" id="SSF53448">
    <property type="entry name" value="Nucleotide-diphospho-sugar transferases"/>
    <property type="match status" value="1"/>
</dbReference>
<feature type="site" description="Transition state stabilizer" evidence="7">
    <location>
        <position position="17"/>
    </location>
</feature>
<reference evidence="9" key="1">
    <citation type="submission" date="2016-02" db="EMBL/GenBank/DDBJ databases">
        <authorList>
            <person name="Kaur G."/>
            <person name="Nair G.R."/>
            <person name="Mayilraj S."/>
        </authorList>
    </citation>
    <scope>NUCLEOTIDE SEQUENCE [LARGE SCALE GENOMIC DNA]</scope>
    <source>
        <strain evidence="9">GA-15</strain>
    </source>
</reference>
<comment type="caution">
    <text evidence="8">The sequence shown here is derived from an EMBL/GenBank/DDBJ whole genome shotgun (WGS) entry which is preliminary data.</text>
</comment>
<dbReference type="GO" id="GO:0050518">
    <property type="term" value="F:2-C-methyl-D-erythritol 4-phosphate cytidylyltransferase activity"/>
    <property type="evidence" value="ECO:0007669"/>
    <property type="project" value="UniProtKB-UniRule"/>
</dbReference>
<dbReference type="Pfam" id="PF01128">
    <property type="entry name" value="IspD"/>
    <property type="match status" value="1"/>
</dbReference>
<dbReference type="InterPro" id="IPR050088">
    <property type="entry name" value="IspD/TarI_cytidylyltransf_bact"/>
</dbReference>
<dbReference type="GO" id="GO:0019288">
    <property type="term" value="P:isopentenyl diphosphate biosynthetic process, methylerythritol 4-phosphate pathway"/>
    <property type="evidence" value="ECO:0007669"/>
    <property type="project" value="UniProtKB-UniRule"/>
</dbReference>
<proteinExistence type="inferred from homology"/>
<dbReference type="OrthoDB" id="9802561at2"/>
<dbReference type="FunFam" id="3.90.550.10:FF:000003">
    <property type="entry name" value="2-C-methyl-D-erythritol 4-phosphate cytidylyltransferase"/>
    <property type="match status" value="1"/>
</dbReference>
<dbReference type="EMBL" id="LSTQ01000008">
    <property type="protein sequence ID" value="OAH30462.1"/>
    <property type="molecule type" value="Genomic_DNA"/>
</dbReference>
<evidence type="ECO:0000256" key="4">
    <source>
        <dbReference type="ARBA" id="ARBA00022679"/>
    </source>
</evidence>
<dbReference type="CDD" id="cd02516">
    <property type="entry name" value="CDP-ME_synthetase"/>
    <property type="match status" value="1"/>
</dbReference>
<keyword evidence="4 7" id="KW-0808">Transferase</keyword>
<dbReference type="RefSeq" id="WP_066838780.1">
    <property type="nucleotide sequence ID" value="NZ_LSTQ01000008.1"/>
</dbReference>
<evidence type="ECO:0000256" key="3">
    <source>
        <dbReference type="ARBA" id="ARBA00009789"/>
    </source>
</evidence>
<evidence type="ECO:0000256" key="1">
    <source>
        <dbReference type="ARBA" id="ARBA00001282"/>
    </source>
</evidence>
<dbReference type="NCBIfam" id="TIGR00453">
    <property type="entry name" value="ispD"/>
    <property type="match status" value="1"/>
</dbReference>
<dbReference type="InterPro" id="IPR029044">
    <property type="entry name" value="Nucleotide-diphossugar_trans"/>
</dbReference>
<dbReference type="EC" id="2.7.7.60" evidence="7"/>
<keyword evidence="6 7" id="KW-0414">Isoprene biosynthesis</keyword>
<dbReference type="UniPathway" id="UPA00056">
    <property type="reaction ID" value="UER00093"/>
</dbReference>
<dbReference type="PANTHER" id="PTHR32125">
    <property type="entry name" value="2-C-METHYL-D-ERYTHRITOL 4-PHOSPHATE CYTIDYLYLTRANSFERASE, CHLOROPLASTIC"/>
    <property type="match status" value="1"/>
</dbReference>
<evidence type="ECO:0000256" key="2">
    <source>
        <dbReference type="ARBA" id="ARBA00004787"/>
    </source>
</evidence>
<evidence type="ECO:0000256" key="6">
    <source>
        <dbReference type="ARBA" id="ARBA00023229"/>
    </source>
</evidence>
<evidence type="ECO:0000256" key="7">
    <source>
        <dbReference type="HAMAP-Rule" id="MF_00108"/>
    </source>
</evidence>
<evidence type="ECO:0000313" key="8">
    <source>
        <dbReference type="EMBL" id="OAH30462.1"/>
    </source>
</evidence>
<dbReference type="InterPro" id="IPR001228">
    <property type="entry name" value="IspD"/>
</dbReference>
<accession>A0A177INP9</accession>
<evidence type="ECO:0000313" key="9">
    <source>
        <dbReference type="Proteomes" id="UP000076947"/>
    </source>
</evidence>
<comment type="pathway">
    <text evidence="2 7">Isoprenoid biosynthesis; isopentenyl diphosphate biosynthesis via DXP pathway; isopentenyl diphosphate from 1-deoxy-D-xylulose 5-phosphate: step 2/6.</text>
</comment>
<comment type="similarity">
    <text evidence="3 7">Belongs to the IspD/TarI cytidylyltransferase family. IspD subfamily.</text>
</comment>
<gene>
    <name evidence="7" type="primary">ispD</name>
    <name evidence="8" type="ORF">AYJ05_06915</name>
</gene>
<dbReference type="HAMAP" id="MF_00108">
    <property type="entry name" value="IspD"/>
    <property type="match status" value="1"/>
</dbReference>
<evidence type="ECO:0000256" key="5">
    <source>
        <dbReference type="ARBA" id="ARBA00022695"/>
    </source>
</evidence>
<sequence>MVSRVSALVAAAGQGTRLGAALPKAYVRLQGHSLVERSVCAMLDSGVVDDVAVIVAASMEYHAREIFTQAGLIERVRFVHGSDERADSVWAGLQSIPHDEGIVLVHDAARALTPPAMIARVVEAAQAGAKAVIPVIPVADTIKRVSHTVVVDTPDRSALRAVQTPQAFDLATLRAANEKYFSSQTRSFVATDDASLMEWYGQQVTTVEGDSMAFKITTPLDLTLANALLTS</sequence>
<comment type="catalytic activity">
    <reaction evidence="1 7">
        <text>2-C-methyl-D-erythritol 4-phosphate + CTP + H(+) = 4-CDP-2-C-methyl-D-erythritol + diphosphate</text>
        <dbReference type="Rhea" id="RHEA:13429"/>
        <dbReference type="ChEBI" id="CHEBI:15378"/>
        <dbReference type="ChEBI" id="CHEBI:33019"/>
        <dbReference type="ChEBI" id="CHEBI:37563"/>
        <dbReference type="ChEBI" id="CHEBI:57823"/>
        <dbReference type="ChEBI" id="CHEBI:58262"/>
        <dbReference type="EC" id="2.7.7.60"/>
    </reaction>
</comment>
<dbReference type="InterPro" id="IPR018294">
    <property type="entry name" value="ISPD_synthase_CS"/>
</dbReference>